<protein>
    <submittedName>
        <fullName evidence="1">Uncharacterized protein</fullName>
    </submittedName>
</protein>
<reference evidence="1 2" key="1">
    <citation type="journal article" date="2016" name="Nat. Commun.">
        <title>Thousands of microbial genomes shed light on interconnected biogeochemical processes in an aquifer system.</title>
        <authorList>
            <person name="Anantharaman K."/>
            <person name="Brown C.T."/>
            <person name="Hug L.A."/>
            <person name="Sharon I."/>
            <person name="Castelle C.J."/>
            <person name="Probst A.J."/>
            <person name="Thomas B.C."/>
            <person name="Singh A."/>
            <person name="Wilkins M.J."/>
            <person name="Karaoz U."/>
            <person name="Brodie E.L."/>
            <person name="Williams K.H."/>
            <person name="Hubbard S.S."/>
            <person name="Banfield J.F."/>
        </authorList>
    </citation>
    <scope>NUCLEOTIDE SEQUENCE [LARGE SCALE GENOMIC DNA]</scope>
</reference>
<dbReference type="EMBL" id="MFQK01000053">
    <property type="protein sequence ID" value="OGH80339.1"/>
    <property type="molecule type" value="Genomic_DNA"/>
</dbReference>
<dbReference type="Proteomes" id="UP000178726">
    <property type="component" value="Unassembled WGS sequence"/>
</dbReference>
<evidence type="ECO:0000313" key="1">
    <source>
        <dbReference type="EMBL" id="OGH80339.1"/>
    </source>
</evidence>
<name>A0A1F6N8V5_9BACT</name>
<comment type="caution">
    <text evidence="1">The sequence shown here is derived from an EMBL/GenBank/DDBJ whole genome shotgun (WGS) entry which is preliminary data.</text>
</comment>
<proteinExistence type="predicted"/>
<sequence>MRPTAVRKSRREQQMSGSYEWLEKPQEPIVRDLDFLTRQVLGGVEERVRFLVGDKVLFTSLSGLRQKLKDNDFLLDVRTLPFYEKNETNGFTAGVQGTIRTENMRKYFLDQIDDANDLYRFAKVETHIFILSEIFARTELEDLFLDLVVALVDASTKDPGLH</sequence>
<organism evidence="1 2">
    <name type="scientific">Candidatus Magasanikbacteria bacterium RIFCSPLOWO2_02_FULL_44_11</name>
    <dbReference type="NCBI Taxonomy" id="1798689"/>
    <lineage>
        <taxon>Bacteria</taxon>
        <taxon>Candidatus Magasanikiibacteriota</taxon>
    </lineage>
</organism>
<evidence type="ECO:0000313" key="2">
    <source>
        <dbReference type="Proteomes" id="UP000178726"/>
    </source>
</evidence>
<accession>A0A1F6N8V5</accession>
<dbReference type="AlphaFoldDB" id="A0A1F6N8V5"/>
<gene>
    <name evidence="1" type="ORF">A3I29_01395</name>
</gene>